<dbReference type="EMBL" id="MDYN01000009">
    <property type="protein sequence ID" value="OQD85654.1"/>
    <property type="molecule type" value="Genomic_DNA"/>
</dbReference>
<name>A0A1V6Q8V7_9EURO</name>
<comment type="caution">
    <text evidence="1">The sequence shown here is derived from an EMBL/GenBank/DDBJ whole genome shotgun (WGS) entry which is preliminary data.</text>
</comment>
<sequence>MKPKYSILRVTSHAEVAPSKNLMNLPMKSVKKELRQPTPRFRPAPKDMWSRHRTDLREVNSPLNVYGADTE</sequence>
<evidence type="ECO:0000313" key="2">
    <source>
        <dbReference type="Proteomes" id="UP000191672"/>
    </source>
</evidence>
<keyword evidence="2" id="KW-1185">Reference proteome</keyword>
<gene>
    <name evidence="1" type="ORF">PENANT_c009G04078</name>
</gene>
<accession>A0A1V6Q8V7</accession>
<dbReference type="Proteomes" id="UP000191672">
    <property type="component" value="Unassembled WGS sequence"/>
</dbReference>
<reference evidence="2" key="1">
    <citation type="journal article" date="2017" name="Nat. Microbiol.">
        <title>Global analysis of biosynthetic gene clusters reveals vast potential of secondary metabolite production in Penicillium species.</title>
        <authorList>
            <person name="Nielsen J.C."/>
            <person name="Grijseels S."/>
            <person name="Prigent S."/>
            <person name="Ji B."/>
            <person name="Dainat J."/>
            <person name="Nielsen K.F."/>
            <person name="Frisvad J.C."/>
            <person name="Workman M."/>
            <person name="Nielsen J."/>
        </authorList>
    </citation>
    <scope>NUCLEOTIDE SEQUENCE [LARGE SCALE GENOMIC DNA]</scope>
    <source>
        <strain evidence="2">IBT 31811</strain>
    </source>
</reference>
<organism evidence="1 2">
    <name type="scientific">Penicillium antarcticum</name>
    <dbReference type="NCBI Taxonomy" id="416450"/>
    <lineage>
        <taxon>Eukaryota</taxon>
        <taxon>Fungi</taxon>
        <taxon>Dikarya</taxon>
        <taxon>Ascomycota</taxon>
        <taxon>Pezizomycotina</taxon>
        <taxon>Eurotiomycetes</taxon>
        <taxon>Eurotiomycetidae</taxon>
        <taxon>Eurotiales</taxon>
        <taxon>Aspergillaceae</taxon>
        <taxon>Penicillium</taxon>
    </lineage>
</organism>
<dbReference type="AlphaFoldDB" id="A0A1V6Q8V7"/>
<protein>
    <submittedName>
        <fullName evidence="1">Uncharacterized protein</fullName>
    </submittedName>
</protein>
<evidence type="ECO:0000313" key="1">
    <source>
        <dbReference type="EMBL" id="OQD85654.1"/>
    </source>
</evidence>
<proteinExistence type="predicted"/>